<dbReference type="EMBL" id="QKYN01000038">
    <property type="protein sequence ID" value="RAG85655.1"/>
    <property type="molecule type" value="Genomic_DNA"/>
</dbReference>
<dbReference type="RefSeq" id="WP_111500617.1">
    <property type="nucleotide sequence ID" value="NZ_QKYN01000038.1"/>
</dbReference>
<dbReference type="GO" id="GO:0019684">
    <property type="term" value="P:photosynthesis, light reaction"/>
    <property type="evidence" value="ECO:0007669"/>
    <property type="project" value="InterPro"/>
</dbReference>
<gene>
    <name evidence="1" type="ORF">DN069_10410</name>
</gene>
<protein>
    <submittedName>
        <fullName evidence="1">PRC-barrel domain containing protein</fullName>
    </submittedName>
</protein>
<dbReference type="Gene3D" id="3.90.50.10">
    <property type="entry name" value="Photosynthetic Reaction Center, subunit H, domain 2"/>
    <property type="match status" value="1"/>
</dbReference>
<dbReference type="AlphaFoldDB" id="A0A2X0K8P3"/>
<accession>A0A2X0K8P3</accession>
<dbReference type="InterPro" id="IPR011033">
    <property type="entry name" value="PRC_barrel-like_sf"/>
</dbReference>
<dbReference type="Proteomes" id="UP000248889">
    <property type="component" value="Unassembled WGS sequence"/>
</dbReference>
<proteinExistence type="predicted"/>
<organism evidence="1 2">
    <name type="scientific">Streptacidiphilus pinicola</name>
    <dbReference type="NCBI Taxonomy" id="2219663"/>
    <lineage>
        <taxon>Bacteria</taxon>
        <taxon>Bacillati</taxon>
        <taxon>Actinomycetota</taxon>
        <taxon>Actinomycetes</taxon>
        <taxon>Kitasatosporales</taxon>
        <taxon>Streptomycetaceae</taxon>
        <taxon>Streptacidiphilus</taxon>
    </lineage>
</organism>
<dbReference type="SUPFAM" id="SSF50346">
    <property type="entry name" value="PRC-barrel domain"/>
    <property type="match status" value="1"/>
</dbReference>
<reference evidence="1 2" key="1">
    <citation type="submission" date="2018-06" db="EMBL/GenBank/DDBJ databases">
        <title>Streptacidiphilus pinicola sp. nov., isolated from pine grove soil.</title>
        <authorList>
            <person name="Roh S.G."/>
            <person name="Park S."/>
            <person name="Kim M.-K."/>
            <person name="Yun B.-R."/>
            <person name="Park J."/>
            <person name="Kim M.J."/>
            <person name="Kim Y.S."/>
            <person name="Kim S.B."/>
        </authorList>
    </citation>
    <scope>NUCLEOTIDE SEQUENCE [LARGE SCALE GENOMIC DNA]</scope>
    <source>
        <strain evidence="1 2">MMS16-CNU450</strain>
    </source>
</reference>
<keyword evidence="2" id="KW-1185">Reference proteome</keyword>
<name>A0A2X0K8P3_9ACTN</name>
<evidence type="ECO:0000313" key="1">
    <source>
        <dbReference type="EMBL" id="RAG85655.1"/>
    </source>
</evidence>
<dbReference type="GO" id="GO:0030077">
    <property type="term" value="C:plasma membrane light-harvesting complex"/>
    <property type="evidence" value="ECO:0007669"/>
    <property type="project" value="InterPro"/>
</dbReference>
<sequence length="121" mass="13437">MTTRLWGYRDEVGYTDDLDLIGFHVEALDGRIGHVIHASSGGSTGCYLVVDTGPWIFGKHAVLPARAVSRIDATRRTIVVDRTRQEIKDAPEPGQLLRHPETGDLHRLGGYYSKFYADGKV</sequence>
<evidence type="ECO:0000313" key="2">
    <source>
        <dbReference type="Proteomes" id="UP000248889"/>
    </source>
</evidence>
<dbReference type="OrthoDB" id="510842at2"/>
<comment type="caution">
    <text evidence="1">The sequence shown here is derived from an EMBL/GenBank/DDBJ whole genome shotgun (WGS) entry which is preliminary data.</text>
</comment>
<dbReference type="InterPro" id="IPR014747">
    <property type="entry name" value="Bac_photo_RC_H_C"/>
</dbReference>